<dbReference type="EMBL" id="BPLQ01009170">
    <property type="protein sequence ID" value="GIY42239.1"/>
    <property type="molecule type" value="Genomic_DNA"/>
</dbReference>
<accession>A0AAV4T958</accession>
<protein>
    <submittedName>
        <fullName evidence="1">Uncharacterized protein</fullName>
    </submittedName>
</protein>
<name>A0AAV4T958_9ARAC</name>
<dbReference type="AlphaFoldDB" id="A0AAV4T958"/>
<dbReference type="Proteomes" id="UP001054837">
    <property type="component" value="Unassembled WGS sequence"/>
</dbReference>
<evidence type="ECO:0000313" key="2">
    <source>
        <dbReference type="Proteomes" id="UP001054837"/>
    </source>
</evidence>
<gene>
    <name evidence="1" type="ORF">CDAR_247651</name>
</gene>
<organism evidence="1 2">
    <name type="scientific">Caerostris darwini</name>
    <dbReference type="NCBI Taxonomy" id="1538125"/>
    <lineage>
        <taxon>Eukaryota</taxon>
        <taxon>Metazoa</taxon>
        <taxon>Ecdysozoa</taxon>
        <taxon>Arthropoda</taxon>
        <taxon>Chelicerata</taxon>
        <taxon>Arachnida</taxon>
        <taxon>Araneae</taxon>
        <taxon>Araneomorphae</taxon>
        <taxon>Entelegynae</taxon>
        <taxon>Araneoidea</taxon>
        <taxon>Araneidae</taxon>
        <taxon>Caerostris</taxon>
    </lineage>
</organism>
<reference evidence="1 2" key="1">
    <citation type="submission" date="2021-06" db="EMBL/GenBank/DDBJ databases">
        <title>Caerostris darwini draft genome.</title>
        <authorList>
            <person name="Kono N."/>
            <person name="Arakawa K."/>
        </authorList>
    </citation>
    <scope>NUCLEOTIDE SEQUENCE [LARGE SCALE GENOMIC DNA]</scope>
</reference>
<evidence type="ECO:0000313" key="1">
    <source>
        <dbReference type="EMBL" id="GIY42239.1"/>
    </source>
</evidence>
<keyword evidence="2" id="KW-1185">Reference proteome</keyword>
<proteinExistence type="predicted"/>
<sequence>MAMCYEYQLYINPTNDRTFSGYVPNICTTYRRNYRCSSNTPYPNNKPTGRLVNVKNHLFVQPTDETIGVLPVVLLFTAHQQNDLIV</sequence>
<comment type="caution">
    <text evidence="1">The sequence shown here is derived from an EMBL/GenBank/DDBJ whole genome shotgun (WGS) entry which is preliminary data.</text>
</comment>